<dbReference type="PANTHER" id="PTHR31646">
    <property type="entry name" value="ALPHA-1,2-MANNOSYLTRANSFERASE MNN2"/>
    <property type="match status" value="1"/>
</dbReference>
<evidence type="ECO:0000256" key="2">
    <source>
        <dbReference type="ARBA" id="ARBA00004606"/>
    </source>
</evidence>
<gene>
    <name evidence="12" type="ORF">JBS370_LOCUS30820</name>
    <name evidence="11" type="ORF">ZHD862_LOCUS8034</name>
</gene>
<keyword evidence="5" id="KW-0812">Transmembrane</keyword>
<dbReference type="Proteomes" id="UP000663836">
    <property type="component" value="Unassembled WGS sequence"/>
</dbReference>
<dbReference type="EMBL" id="CAJNOT010000254">
    <property type="protein sequence ID" value="CAF0913912.1"/>
    <property type="molecule type" value="Genomic_DNA"/>
</dbReference>
<dbReference type="PANTHER" id="PTHR31646:SF1">
    <property type="entry name" value="ALPHA-1,2-MANNOSYLTRANSFERASE MNN2"/>
    <property type="match status" value="1"/>
</dbReference>
<organism evidence="11 13">
    <name type="scientific">Rotaria sordida</name>
    <dbReference type="NCBI Taxonomy" id="392033"/>
    <lineage>
        <taxon>Eukaryota</taxon>
        <taxon>Metazoa</taxon>
        <taxon>Spiralia</taxon>
        <taxon>Gnathifera</taxon>
        <taxon>Rotifera</taxon>
        <taxon>Eurotatoria</taxon>
        <taxon>Bdelloidea</taxon>
        <taxon>Philodinida</taxon>
        <taxon>Philodinidae</taxon>
        <taxon>Rotaria</taxon>
    </lineage>
</organism>
<evidence type="ECO:0000313" key="13">
    <source>
        <dbReference type="Proteomes" id="UP000663864"/>
    </source>
</evidence>
<evidence type="ECO:0000256" key="4">
    <source>
        <dbReference type="ARBA" id="ARBA00022679"/>
    </source>
</evidence>
<evidence type="ECO:0000256" key="8">
    <source>
        <dbReference type="ARBA" id="ARBA00023034"/>
    </source>
</evidence>
<keyword evidence="4" id="KW-0808">Transferase</keyword>
<comment type="similarity">
    <text evidence="3">Belongs to the MNN1/MNT family.</text>
</comment>
<evidence type="ECO:0000256" key="9">
    <source>
        <dbReference type="ARBA" id="ARBA00023136"/>
    </source>
</evidence>
<dbReference type="Proteomes" id="UP000663864">
    <property type="component" value="Unassembled WGS sequence"/>
</dbReference>
<dbReference type="InterPro" id="IPR022751">
    <property type="entry name" value="Alpha_mannosyltransferase"/>
</dbReference>
<keyword evidence="9" id="KW-0472">Membrane</keyword>
<dbReference type="GO" id="GO:0046354">
    <property type="term" value="P:mannan biosynthetic process"/>
    <property type="evidence" value="ECO:0007669"/>
    <property type="project" value="TreeGrafter"/>
</dbReference>
<dbReference type="InterPro" id="IPR029044">
    <property type="entry name" value="Nucleotide-diphossugar_trans"/>
</dbReference>
<dbReference type="AlphaFoldDB" id="A0A814AFV9"/>
<evidence type="ECO:0000256" key="6">
    <source>
        <dbReference type="ARBA" id="ARBA00022968"/>
    </source>
</evidence>
<dbReference type="EMBL" id="CAJOBD010007298">
    <property type="protein sequence ID" value="CAF4083127.1"/>
    <property type="molecule type" value="Genomic_DNA"/>
</dbReference>
<dbReference type="Pfam" id="PF11051">
    <property type="entry name" value="Mannosyl_trans3"/>
    <property type="match status" value="1"/>
</dbReference>
<dbReference type="GO" id="GO:0000026">
    <property type="term" value="F:alpha-1,2-mannosyltransferase activity"/>
    <property type="evidence" value="ECO:0007669"/>
    <property type="project" value="TreeGrafter"/>
</dbReference>
<evidence type="ECO:0000313" key="11">
    <source>
        <dbReference type="EMBL" id="CAF0913912.1"/>
    </source>
</evidence>
<proteinExistence type="inferred from homology"/>
<dbReference type="GO" id="GO:0000139">
    <property type="term" value="C:Golgi membrane"/>
    <property type="evidence" value="ECO:0007669"/>
    <property type="project" value="UniProtKB-SubCell"/>
</dbReference>
<evidence type="ECO:0000256" key="10">
    <source>
        <dbReference type="ARBA" id="ARBA00037847"/>
    </source>
</evidence>
<keyword evidence="6" id="KW-0735">Signal-anchor</keyword>
<comment type="caution">
    <text evidence="11">The sequence shown here is derived from an EMBL/GenBank/DDBJ whole genome shotgun (WGS) entry which is preliminary data.</text>
</comment>
<sequence length="193" mass="22307">MTAWKEKFIYTPCTLDAGYSPFALNRQKWSISNTSLFEARLQLKSFVASIPSYPTHKYSGIGIVSSAYGAYNSCTRLIASLKLLRWLNCQLPVEIFSFHGELSSDEITKLTQISNVTLIIIDHEESLADRKRAIYAIKPRAILKSTFEHVLWLDSDNIPIRDPTYLFYLSQYKDSTAIFWPDFWFMTIDNPVW</sequence>
<keyword evidence="7" id="KW-1133">Transmembrane helix</keyword>
<evidence type="ECO:0000256" key="3">
    <source>
        <dbReference type="ARBA" id="ARBA00009105"/>
    </source>
</evidence>
<evidence type="ECO:0000313" key="12">
    <source>
        <dbReference type="EMBL" id="CAF4083127.1"/>
    </source>
</evidence>
<comment type="subcellular location">
    <subcellularLocation>
        <location evidence="10">Endomembrane system</location>
        <topology evidence="10">Single-pass membrane protein</topology>
    </subcellularLocation>
    <subcellularLocation>
        <location evidence="1">Golgi apparatus membrane</location>
    </subcellularLocation>
    <subcellularLocation>
        <location evidence="2">Membrane</location>
        <topology evidence="2">Single-pass type II membrane protein</topology>
    </subcellularLocation>
</comment>
<dbReference type="SUPFAM" id="SSF53448">
    <property type="entry name" value="Nucleotide-diphospho-sugar transferases"/>
    <property type="match status" value="1"/>
</dbReference>
<reference evidence="11" key="1">
    <citation type="submission" date="2021-02" db="EMBL/GenBank/DDBJ databases">
        <authorList>
            <person name="Nowell W R."/>
        </authorList>
    </citation>
    <scope>NUCLEOTIDE SEQUENCE</scope>
</reference>
<evidence type="ECO:0000256" key="1">
    <source>
        <dbReference type="ARBA" id="ARBA00004394"/>
    </source>
</evidence>
<accession>A0A814AFV9</accession>
<evidence type="ECO:0000256" key="5">
    <source>
        <dbReference type="ARBA" id="ARBA00022692"/>
    </source>
</evidence>
<name>A0A814AFV9_9BILA</name>
<protein>
    <submittedName>
        <fullName evidence="11">Uncharacterized protein</fullName>
    </submittedName>
</protein>
<evidence type="ECO:0000256" key="7">
    <source>
        <dbReference type="ARBA" id="ARBA00022989"/>
    </source>
</evidence>
<keyword evidence="8" id="KW-0333">Golgi apparatus</keyword>